<sequence>MPPKEPAPGPRFARTTEKGHGRVEHRSLESTVILTVHPKWPGLKQGFRVRRWGIRKGKAYEEVVHGITSRPPEKADAKRLLELVREHGRIENSLHYVRDVTLGEDACPVRRGSAPQVLAALRNVSVHLLAHVEADNHARAIRRLAARFHEAINLLASPL</sequence>
<protein>
    <submittedName>
        <fullName evidence="2">ISAs1 family transposase</fullName>
    </submittedName>
</protein>
<comment type="caution">
    <text evidence="2">The sequence shown here is derived from an EMBL/GenBank/DDBJ whole genome shotgun (WGS) entry which is preliminary data.</text>
</comment>
<reference evidence="2 3" key="1">
    <citation type="submission" date="2021-04" db="EMBL/GenBank/DDBJ databases">
        <authorList>
            <person name="Ivanova A."/>
        </authorList>
    </citation>
    <scope>NUCLEOTIDE SEQUENCE [LARGE SCALE GENOMIC DNA]</scope>
    <source>
        <strain evidence="2 3">G18</strain>
    </source>
</reference>
<proteinExistence type="predicted"/>
<organism evidence="2 3">
    <name type="scientific">Gemmata palustris</name>
    <dbReference type="NCBI Taxonomy" id="2822762"/>
    <lineage>
        <taxon>Bacteria</taxon>
        <taxon>Pseudomonadati</taxon>
        <taxon>Planctomycetota</taxon>
        <taxon>Planctomycetia</taxon>
        <taxon>Gemmatales</taxon>
        <taxon>Gemmataceae</taxon>
        <taxon>Gemmata</taxon>
    </lineage>
</organism>
<feature type="compositionally biased region" description="Basic and acidic residues" evidence="1">
    <location>
        <begin position="14"/>
        <end position="24"/>
    </location>
</feature>
<dbReference type="Proteomes" id="UP000676565">
    <property type="component" value="Unassembled WGS sequence"/>
</dbReference>
<dbReference type="EMBL" id="JAGKQQ010000002">
    <property type="protein sequence ID" value="MBP3960488.1"/>
    <property type="molecule type" value="Genomic_DNA"/>
</dbReference>
<dbReference type="NCBIfam" id="NF033564">
    <property type="entry name" value="transpos_ISAs1"/>
    <property type="match status" value="1"/>
</dbReference>
<dbReference type="InterPro" id="IPR051698">
    <property type="entry name" value="Transposase_11-like"/>
</dbReference>
<dbReference type="PANTHER" id="PTHR30298">
    <property type="entry name" value="H REPEAT-ASSOCIATED PREDICTED TRANSPOSASE"/>
    <property type="match status" value="1"/>
</dbReference>
<feature type="region of interest" description="Disordered" evidence="1">
    <location>
        <begin position="1"/>
        <end position="24"/>
    </location>
</feature>
<keyword evidence="3" id="KW-1185">Reference proteome</keyword>
<gene>
    <name evidence="2" type="ORF">J8F10_35125</name>
</gene>
<name>A0ABS5C3B1_9BACT</name>
<evidence type="ECO:0000313" key="2">
    <source>
        <dbReference type="EMBL" id="MBP3960488.1"/>
    </source>
</evidence>
<accession>A0ABS5C3B1</accession>
<evidence type="ECO:0000313" key="3">
    <source>
        <dbReference type="Proteomes" id="UP000676565"/>
    </source>
</evidence>
<evidence type="ECO:0000256" key="1">
    <source>
        <dbReference type="SAM" id="MobiDB-lite"/>
    </source>
</evidence>
<dbReference type="PANTHER" id="PTHR30298:SF0">
    <property type="entry name" value="PROTEIN YBFL-RELATED"/>
    <property type="match status" value="1"/>
</dbReference>
<dbReference type="InterPro" id="IPR047647">
    <property type="entry name" value="ISAs1_transpos"/>
</dbReference>